<evidence type="ECO:0000259" key="13">
    <source>
        <dbReference type="PROSITE" id="PS00774"/>
    </source>
</evidence>
<evidence type="ECO:0000256" key="9">
    <source>
        <dbReference type="PIRSR" id="PIRSR001060-1"/>
    </source>
</evidence>
<accession>A0A9R1AR17</accession>
<evidence type="ECO:0000256" key="6">
    <source>
        <dbReference type="ARBA" id="ARBA00023277"/>
    </source>
</evidence>
<dbReference type="SUPFAM" id="SSF53955">
    <property type="entry name" value="Lysozyme-like"/>
    <property type="match status" value="1"/>
</dbReference>
<dbReference type="GO" id="GO:0000272">
    <property type="term" value="P:polysaccharide catabolic process"/>
    <property type="evidence" value="ECO:0007669"/>
    <property type="project" value="UniProtKB-KW"/>
</dbReference>
<dbReference type="PROSITE" id="PS00774">
    <property type="entry name" value="CHITINASE_19_2"/>
    <property type="match status" value="1"/>
</dbReference>
<name>A0A9R1AR17_TRITD</name>
<evidence type="ECO:0000256" key="1">
    <source>
        <dbReference type="ARBA" id="ARBA00000822"/>
    </source>
</evidence>
<feature type="disulfide bond" evidence="10">
    <location>
        <begin position="49"/>
        <end position="109"/>
    </location>
</feature>
<gene>
    <name evidence="14" type="ORF">TRITD_5Bv1G203040</name>
</gene>
<dbReference type="OMA" id="HRDDSIC"/>
<comment type="catalytic activity">
    <reaction evidence="1">
        <text>Random endo-hydrolysis of N-acetyl-beta-D-glucosaminide (1-&gt;4)-beta-linkages in chitin and chitodextrins.</text>
        <dbReference type="EC" id="3.2.1.14"/>
    </reaction>
</comment>
<dbReference type="EMBL" id="LT934120">
    <property type="protein sequence ID" value="VAI37038.1"/>
    <property type="molecule type" value="Genomic_DNA"/>
</dbReference>
<dbReference type="CDD" id="cd00325">
    <property type="entry name" value="chitinase_GH19"/>
    <property type="match status" value="1"/>
</dbReference>
<dbReference type="InterPro" id="IPR000726">
    <property type="entry name" value="Glyco_hydro_19_cat"/>
</dbReference>
<keyword evidence="15" id="KW-1185">Reference proteome</keyword>
<organism evidence="14 15">
    <name type="scientific">Triticum turgidum subsp. durum</name>
    <name type="common">Durum wheat</name>
    <name type="synonym">Triticum durum</name>
    <dbReference type="NCBI Taxonomy" id="4567"/>
    <lineage>
        <taxon>Eukaryota</taxon>
        <taxon>Viridiplantae</taxon>
        <taxon>Streptophyta</taxon>
        <taxon>Embryophyta</taxon>
        <taxon>Tracheophyta</taxon>
        <taxon>Spermatophyta</taxon>
        <taxon>Magnoliopsida</taxon>
        <taxon>Liliopsida</taxon>
        <taxon>Poales</taxon>
        <taxon>Poaceae</taxon>
        <taxon>BOP clade</taxon>
        <taxon>Pooideae</taxon>
        <taxon>Triticodae</taxon>
        <taxon>Triticeae</taxon>
        <taxon>Triticinae</taxon>
        <taxon>Triticum</taxon>
    </lineage>
</organism>
<dbReference type="PANTHER" id="PTHR22595:SF171">
    <property type="entry name" value="BASIC ENDOCHITINASE B"/>
    <property type="match status" value="1"/>
</dbReference>
<dbReference type="EC" id="3.2.1.14" evidence="2"/>
<evidence type="ECO:0000256" key="10">
    <source>
        <dbReference type="PIRSR" id="PIRSR001060-2"/>
    </source>
</evidence>
<feature type="active site" description="Proton donor" evidence="9">
    <location>
        <position position="93"/>
    </location>
</feature>
<dbReference type="PIRSF" id="PIRSF001060">
    <property type="entry name" value="Endochitinase"/>
    <property type="match status" value="1"/>
</dbReference>
<protein>
    <recommendedName>
        <fullName evidence="2">chitinase</fullName>
        <ecNumber evidence="2">3.2.1.14</ecNumber>
    </recommendedName>
</protein>
<keyword evidence="5 10" id="KW-1015">Disulfide bond</keyword>
<dbReference type="Gene3D" id="1.10.530.10">
    <property type="match status" value="1"/>
</dbReference>
<evidence type="ECO:0000256" key="4">
    <source>
        <dbReference type="ARBA" id="ARBA00022801"/>
    </source>
</evidence>
<feature type="disulfide bond" evidence="10">
    <location>
        <begin position="215"/>
        <end position="247"/>
    </location>
</feature>
<keyword evidence="4" id="KW-0378">Hydrolase</keyword>
<keyword evidence="3 11" id="KW-0732">Signal</keyword>
<evidence type="ECO:0000256" key="8">
    <source>
        <dbReference type="ARBA" id="ARBA00023326"/>
    </source>
</evidence>
<dbReference type="GO" id="GO:0008843">
    <property type="term" value="F:endochitinase activity"/>
    <property type="evidence" value="ECO:0007669"/>
    <property type="project" value="UniProtKB-EC"/>
</dbReference>
<evidence type="ECO:0000259" key="12">
    <source>
        <dbReference type="PROSITE" id="PS00773"/>
    </source>
</evidence>
<dbReference type="PANTHER" id="PTHR22595">
    <property type="entry name" value="CHITINASE-RELATED"/>
    <property type="match status" value="1"/>
</dbReference>
<evidence type="ECO:0000256" key="7">
    <source>
        <dbReference type="ARBA" id="ARBA00023295"/>
    </source>
</evidence>
<dbReference type="AlphaFoldDB" id="A0A9R1AR17"/>
<feature type="signal peptide" evidence="11">
    <location>
        <begin position="1"/>
        <end position="25"/>
    </location>
</feature>
<keyword evidence="7" id="KW-0326">Glycosidase</keyword>
<dbReference type="PROSITE" id="PS00773">
    <property type="entry name" value="CHITINASE_19_1"/>
    <property type="match status" value="1"/>
</dbReference>
<dbReference type="Gramene" id="TRITD5Bv1G203040.1">
    <property type="protein sequence ID" value="TRITD5Bv1G203040.1"/>
    <property type="gene ID" value="TRITD5Bv1G203040"/>
</dbReference>
<reference evidence="14 15" key="1">
    <citation type="submission" date="2017-09" db="EMBL/GenBank/DDBJ databases">
        <authorList>
            <consortium name="International Durum Wheat Genome Sequencing Consortium (IDWGSC)"/>
            <person name="Milanesi L."/>
        </authorList>
    </citation>
    <scope>NUCLEOTIDE SEQUENCE [LARGE SCALE GENOMIC DNA]</scope>
    <source>
        <strain evidence="15">cv. Svevo</strain>
    </source>
</reference>
<sequence length="255" mass="27446">MVRFVMLAVCAAVLLLAVAAGGAAAQGVGSVITRQVYDTMLPHRDDSICEAKGFYTYEAFIAAASTFPEFGTTGSADDVKRELAAFFGQTSHETTGTSVGGPQFQWGYCFKDQIDKTMLAPYYGRGPIQLTGQSNYDLAGKALKLDLVNNPNLVSTDAEVSFRTAMWFWMTAQDNKPSCHDVALRRWTPTAADTAAGRVPGYGVITNIINGGIDCGKGMNPSNVDRIGYYTRYCGILGTATGDNLNCYTQQNFAT</sequence>
<dbReference type="GO" id="GO:0016998">
    <property type="term" value="P:cell wall macromolecule catabolic process"/>
    <property type="evidence" value="ECO:0007669"/>
    <property type="project" value="InterPro"/>
</dbReference>
<evidence type="ECO:0000313" key="14">
    <source>
        <dbReference type="EMBL" id="VAI37038.1"/>
    </source>
</evidence>
<evidence type="ECO:0000256" key="2">
    <source>
        <dbReference type="ARBA" id="ARBA00012729"/>
    </source>
</evidence>
<feature type="domain" description="Glycoside hydrolase family 19 catalytic" evidence="12">
    <location>
        <begin position="49"/>
        <end position="71"/>
    </location>
</feature>
<dbReference type="Gene3D" id="3.30.20.10">
    <property type="entry name" value="Endochitinase, domain 2"/>
    <property type="match status" value="1"/>
</dbReference>
<evidence type="ECO:0000256" key="3">
    <source>
        <dbReference type="ARBA" id="ARBA00022729"/>
    </source>
</evidence>
<proteinExistence type="predicted"/>
<dbReference type="GO" id="GO:0050832">
    <property type="term" value="P:defense response to fungus"/>
    <property type="evidence" value="ECO:0007669"/>
    <property type="project" value="TreeGrafter"/>
</dbReference>
<keyword evidence="8" id="KW-0624">Polysaccharide degradation</keyword>
<evidence type="ECO:0000313" key="15">
    <source>
        <dbReference type="Proteomes" id="UP000324705"/>
    </source>
</evidence>
<keyword evidence="6" id="KW-0119">Carbohydrate metabolism</keyword>
<feature type="chain" id="PRO_5040210730" description="chitinase" evidence="11">
    <location>
        <begin position="26"/>
        <end position="255"/>
    </location>
</feature>
<dbReference type="InterPro" id="IPR023346">
    <property type="entry name" value="Lysozyme-like_dom_sf"/>
</dbReference>
<dbReference type="GO" id="GO:0006032">
    <property type="term" value="P:chitin catabolic process"/>
    <property type="evidence" value="ECO:0007669"/>
    <property type="project" value="InterPro"/>
</dbReference>
<dbReference type="Proteomes" id="UP000324705">
    <property type="component" value="Chromosome 5B"/>
</dbReference>
<dbReference type="InterPro" id="IPR016283">
    <property type="entry name" value="Glyco_hydro_19"/>
</dbReference>
<evidence type="ECO:0000256" key="5">
    <source>
        <dbReference type="ARBA" id="ARBA00023157"/>
    </source>
</evidence>
<dbReference type="Pfam" id="PF00182">
    <property type="entry name" value="Glyco_hydro_19"/>
    <property type="match status" value="1"/>
</dbReference>
<evidence type="ECO:0000256" key="11">
    <source>
        <dbReference type="SAM" id="SignalP"/>
    </source>
</evidence>
<feature type="domain" description="Glycoside hydrolase family 19 catalytic" evidence="13">
    <location>
        <begin position="160"/>
        <end position="170"/>
    </location>
</feature>